<reference evidence="1" key="1">
    <citation type="submission" date="2018-06" db="EMBL/GenBank/DDBJ databases">
        <authorList>
            <person name="Zhirakovskaya E."/>
        </authorList>
    </citation>
    <scope>NUCLEOTIDE SEQUENCE</scope>
</reference>
<evidence type="ECO:0000313" key="1">
    <source>
        <dbReference type="EMBL" id="VAW97237.1"/>
    </source>
</evidence>
<sequence length="44" mass="4877">KSGFALGGFLDAVSKLVQRKVDVVTEKSLHPSIHDKIMREVRAL</sequence>
<protein>
    <submittedName>
        <fullName evidence="1">Nucleotidyltransferase domain protein, BT0168 group</fullName>
    </submittedName>
</protein>
<accession>A0A3B1ACJ6</accession>
<dbReference type="GO" id="GO:0016740">
    <property type="term" value="F:transferase activity"/>
    <property type="evidence" value="ECO:0007669"/>
    <property type="project" value="UniProtKB-KW"/>
</dbReference>
<name>A0A3B1ACJ6_9ZZZZ</name>
<keyword evidence="1" id="KW-0808">Transferase</keyword>
<organism evidence="1">
    <name type="scientific">hydrothermal vent metagenome</name>
    <dbReference type="NCBI Taxonomy" id="652676"/>
    <lineage>
        <taxon>unclassified sequences</taxon>
        <taxon>metagenomes</taxon>
        <taxon>ecological metagenomes</taxon>
    </lineage>
</organism>
<dbReference type="AlphaFoldDB" id="A0A3B1ACJ6"/>
<dbReference type="EMBL" id="UOFR01000045">
    <property type="protein sequence ID" value="VAW97237.1"/>
    <property type="molecule type" value="Genomic_DNA"/>
</dbReference>
<proteinExistence type="predicted"/>
<gene>
    <name evidence="1" type="ORF">MNBD_GAMMA21-868</name>
</gene>
<feature type="non-terminal residue" evidence="1">
    <location>
        <position position="1"/>
    </location>
</feature>